<evidence type="ECO:0000259" key="8">
    <source>
        <dbReference type="Pfam" id="PF12704"/>
    </source>
</evidence>
<dbReference type="InterPro" id="IPR003838">
    <property type="entry name" value="ABC3_permease_C"/>
</dbReference>
<dbReference type="Pfam" id="PF02687">
    <property type="entry name" value="FtsX"/>
    <property type="match status" value="1"/>
</dbReference>
<feature type="domain" description="ABC3 transporter permease C-terminal" evidence="7">
    <location>
        <begin position="294"/>
        <end position="410"/>
    </location>
</feature>
<evidence type="ECO:0000313" key="10">
    <source>
        <dbReference type="Proteomes" id="UP001500604"/>
    </source>
</evidence>
<feature type="domain" description="MacB-like periplasmic core" evidence="8">
    <location>
        <begin position="19"/>
        <end position="229"/>
    </location>
</feature>
<protein>
    <submittedName>
        <fullName evidence="9">ABC transporter permease</fullName>
    </submittedName>
</protein>
<dbReference type="PANTHER" id="PTHR43738:SF2">
    <property type="entry name" value="ABC TRANSPORTER PERMEASE"/>
    <property type="match status" value="1"/>
</dbReference>
<evidence type="ECO:0000313" key="9">
    <source>
        <dbReference type="EMBL" id="GAA4652192.1"/>
    </source>
</evidence>
<feature type="transmembrane region" description="Helical" evidence="6">
    <location>
        <begin position="16"/>
        <end position="35"/>
    </location>
</feature>
<comment type="caution">
    <text evidence="9">The sequence shown here is derived from an EMBL/GenBank/DDBJ whole genome shotgun (WGS) entry which is preliminary data.</text>
</comment>
<comment type="subcellular location">
    <subcellularLocation>
        <location evidence="1">Cell membrane</location>
        <topology evidence="1">Multi-pass membrane protein</topology>
    </subcellularLocation>
</comment>
<dbReference type="Pfam" id="PF12704">
    <property type="entry name" value="MacB_PCD"/>
    <property type="match status" value="1"/>
</dbReference>
<feature type="transmembrane region" description="Helical" evidence="6">
    <location>
        <begin position="290"/>
        <end position="314"/>
    </location>
</feature>
<proteinExistence type="predicted"/>
<dbReference type="RefSeq" id="WP_345198709.1">
    <property type="nucleotide sequence ID" value="NZ_BAABFL010000471.1"/>
</dbReference>
<organism evidence="9 10">
    <name type="scientific">Kistimonas scapharcae</name>
    <dbReference type="NCBI Taxonomy" id="1036133"/>
    <lineage>
        <taxon>Bacteria</taxon>
        <taxon>Pseudomonadati</taxon>
        <taxon>Pseudomonadota</taxon>
        <taxon>Gammaproteobacteria</taxon>
        <taxon>Oceanospirillales</taxon>
        <taxon>Endozoicomonadaceae</taxon>
        <taxon>Kistimonas</taxon>
    </lineage>
</organism>
<dbReference type="InterPro" id="IPR025857">
    <property type="entry name" value="MacB_PCD"/>
</dbReference>
<evidence type="ECO:0000259" key="7">
    <source>
        <dbReference type="Pfam" id="PF02687"/>
    </source>
</evidence>
<keyword evidence="10" id="KW-1185">Reference proteome</keyword>
<keyword evidence="2" id="KW-1003">Cell membrane</keyword>
<keyword evidence="5 6" id="KW-0472">Membrane</keyword>
<sequence>MSLLKLACRSILNRRITALLTVVSIAISVALLLGVERIRVEAKNSFTNTISGTDLIVGARSSGINLLLYSVFHIGDATNNISRETWEDIASDPTVDWTIPVSLGDSHRGYRVVGTNTAMFEHFRHAGDQPLVFANGKAFSDLYDAVIGADVATELGYTTGQSITLAHGVEMVSLQSHDDKPFRISGILQRTGTPMDRAILISLQGIEALHVDWHNGAPPIPGLTVSADKARNLSLEPEAITAFYVGLKSRMATFRLQRLINEYPQEALLAVLPGVALQQLWQLVGVAEKALLGVAALVVLAGLTGMLTAILTSLNERRREMAILRSVGARPGHIFFLLMFESLFYALAGCLLGNLLLYGLLFVAQPLAQGWLGLHLTISLPGLFELGLMIAIITAALLLGLFPALRAYRNSLADGLTIRV</sequence>
<dbReference type="InterPro" id="IPR051125">
    <property type="entry name" value="ABC-4/HrtB_transporter"/>
</dbReference>
<feature type="transmembrane region" description="Helical" evidence="6">
    <location>
        <begin position="383"/>
        <end position="402"/>
    </location>
</feature>
<evidence type="ECO:0000256" key="4">
    <source>
        <dbReference type="ARBA" id="ARBA00022989"/>
    </source>
</evidence>
<gene>
    <name evidence="9" type="ORF">GCM10023116_44760</name>
</gene>
<evidence type="ECO:0000256" key="3">
    <source>
        <dbReference type="ARBA" id="ARBA00022692"/>
    </source>
</evidence>
<evidence type="ECO:0000256" key="2">
    <source>
        <dbReference type="ARBA" id="ARBA00022475"/>
    </source>
</evidence>
<name>A0ABP8V8Q7_9GAMM</name>
<dbReference type="EMBL" id="BAABFL010000471">
    <property type="protein sequence ID" value="GAA4652192.1"/>
    <property type="molecule type" value="Genomic_DNA"/>
</dbReference>
<keyword evidence="3 6" id="KW-0812">Transmembrane</keyword>
<evidence type="ECO:0000256" key="6">
    <source>
        <dbReference type="SAM" id="Phobius"/>
    </source>
</evidence>
<evidence type="ECO:0000256" key="1">
    <source>
        <dbReference type="ARBA" id="ARBA00004651"/>
    </source>
</evidence>
<feature type="transmembrane region" description="Helical" evidence="6">
    <location>
        <begin position="335"/>
        <end position="363"/>
    </location>
</feature>
<accession>A0ABP8V8Q7</accession>
<keyword evidence="4 6" id="KW-1133">Transmembrane helix</keyword>
<dbReference type="Proteomes" id="UP001500604">
    <property type="component" value="Unassembled WGS sequence"/>
</dbReference>
<dbReference type="PANTHER" id="PTHR43738">
    <property type="entry name" value="ABC TRANSPORTER, MEMBRANE PROTEIN"/>
    <property type="match status" value="1"/>
</dbReference>
<reference evidence="10" key="1">
    <citation type="journal article" date="2019" name="Int. J. Syst. Evol. Microbiol.">
        <title>The Global Catalogue of Microorganisms (GCM) 10K type strain sequencing project: providing services to taxonomists for standard genome sequencing and annotation.</title>
        <authorList>
            <consortium name="The Broad Institute Genomics Platform"/>
            <consortium name="The Broad Institute Genome Sequencing Center for Infectious Disease"/>
            <person name="Wu L."/>
            <person name="Ma J."/>
        </authorList>
    </citation>
    <scope>NUCLEOTIDE SEQUENCE [LARGE SCALE GENOMIC DNA]</scope>
    <source>
        <strain evidence="10">JCM 17805</strain>
    </source>
</reference>
<evidence type="ECO:0000256" key="5">
    <source>
        <dbReference type="ARBA" id="ARBA00023136"/>
    </source>
</evidence>